<dbReference type="EC" id="2.7.11.1" evidence="1"/>
<dbReference type="GO" id="GO:0005737">
    <property type="term" value="C:cytoplasm"/>
    <property type="evidence" value="ECO:0007669"/>
    <property type="project" value="TreeGrafter"/>
</dbReference>
<keyword evidence="6 19" id="KW-0547">Nucleotide-binding</keyword>
<dbReference type="Gene3D" id="3.30.200.20">
    <property type="entry name" value="Phosphorylase Kinase, domain 1"/>
    <property type="match status" value="1"/>
</dbReference>
<comment type="catalytic activity">
    <reaction evidence="17">
        <text>L-threonyl-[protein] + ATP = O-phospho-L-threonyl-[protein] + ADP + H(+)</text>
        <dbReference type="Rhea" id="RHEA:46608"/>
        <dbReference type="Rhea" id="RHEA-COMP:11060"/>
        <dbReference type="Rhea" id="RHEA-COMP:11605"/>
        <dbReference type="ChEBI" id="CHEBI:15378"/>
        <dbReference type="ChEBI" id="CHEBI:30013"/>
        <dbReference type="ChEBI" id="CHEBI:30616"/>
        <dbReference type="ChEBI" id="CHEBI:61977"/>
        <dbReference type="ChEBI" id="CHEBI:456216"/>
        <dbReference type="EC" id="2.7.11.1"/>
    </reaction>
    <physiologicalReaction direction="left-to-right" evidence="17">
        <dbReference type="Rhea" id="RHEA:46609"/>
    </physiologicalReaction>
</comment>
<dbReference type="OrthoDB" id="1405469at2759"/>
<dbReference type="InterPro" id="IPR011009">
    <property type="entry name" value="Kinase-like_dom_sf"/>
</dbReference>
<evidence type="ECO:0000256" key="5">
    <source>
        <dbReference type="ARBA" id="ARBA00022737"/>
    </source>
</evidence>
<evidence type="ECO:0000256" key="1">
    <source>
        <dbReference type="ARBA" id="ARBA00012513"/>
    </source>
</evidence>
<name>A0A9W8I490_9FUNG</name>
<dbReference type="Pfam" id="PF22949">
    <property type="entry name" value="HRI2_3H"/>
    <property type="match status" value="1"/>
</dbReference>
<evidence type="ECO:0000256" key="20">
    <source>
        <dbReference type="SAM" id="Coils"/>
    </source>
</evidence>
<dbReference type="PROSITE" id="PS00108">
    <property type="entry name" value="PROTEIN_KINASE_ST"/>
    <property type="match status" value="1"/>
</dbReference>
<feature type="region of interest" description="Disordered" evidence="21">
    <location>
        <begin position="233"/>
        <end position="313"/>
    </location>
</feature>
<dbReference type="GO" id="GO:0005524">
    <property type="term" value="F:ATP binding"/>
    <property type="evidence" value="ECO:0007669"/>
    <property type="project" value="UniProtKB-UniRule"/>
</dbReference>
<evidence type="ECO:0000256" key="14">
    <source>
        <dbReference type="ARBA" id="ARBA00042456"/>
    </source>
</evidence>
<protein>
    <recommendedName>
        <fullName evidence="13">Eukaryotic translation initiation factor 2-alpha kinase 1</fullName>
        <ecNumber evidence="1">2.7.11.1</ecNumber>
    </recommendedName>
    <alternativeName>
        <fullName evidence="15">Heme-regulated eukaryotic initiation factor eIF-2-alpha kinase</fullName>
    </alternativeName>
    <alternativeName>
        <fullName evidence="14">Hemin-sensitive initiation factor 2-alpha kinase</fullName>
    </alternativeName>
</protein>
<gene>
    <name evidence="23" type="ORF">IWW36_004079</name>
</gene>
<comment type="subunit">
    <text evidence="16">Synthesized in an inactive form that binds to the N-terminal domain of CDC37. Has to be associated with a multiprotein complex containing Hsp90, CDC37 and PPP5C for maturation and activation by autophosphorylation. The phosphatase PPP5C modulates this activation. Homodimer; homodimerizes in presence of heme, forming a disulfide-linked inactive homodimer. Interacts with DELE1; binds both to full-length DELE1 and processed form of DELE1 (S-DELE1) in response to stress, leading to activate its protein kinase activity and trigger the integrated stress response (ISR).</text>
</comment>
<feature type="region of interest" description="Disordered" evidence="21">
    <location>
        <begin position="894"/>
        <end position="917"/>
    </location>
</feature>
<evidence type="ECO:0000256" key="18">
    <source>
        <dbReference type="ARBA" id="ARBA00048977"/>
    </source>
</evidence>
<keyword evidence="24" id="KW-1185">Reference proteome</keyword>
<feature type="compositionally biased region" description="Polar residues" evidence="21">
    <location>
        <begin position="1"/>
        <end position="19"/>
    </location>
</feature>
<evidence type="ECO:0000256" key="21">
    <source>
        <dbReference type="SAM" id="MobiDB-lite"/>
    </source>
</evidence>
<evidence type="ECO:0000256" key="2">
    <source>
        <dbReference type="ARBA" id="ARBA00022527"/>
    </source>
</evidence>
<keyword evidence="8 19" id="KW-0067">ATP-binding</keyword>
<dbReference type="InterPro" id="IPR000719">
    <property type="entry name" value="Prot_kinase_dom"/>
</dbReference>
<evidence type="ECO:0000256" key="12">
    <source>
        <dbReference type="ARBA" id="ARBA00037982"/>
    </source>
</evidence>
<dbReference type="SUPFAM" id="SSF56112">
    <property type="entry name" value="Protein kinase-like (PK-like)"/>
    <property type="match status" value="1"/>
</dbReference>
<reference evidence="23" key="1">
    <citation type="submission" date="2022-07" db="EMBL/GenBank/DDBJ databases">
        <title>Phylogenomic reconstructions and comparative analyses of Kickxellomycotina fungi.</title>
        <authorList>
            <person name="Reynolds N.K."/>
            <person name="Stajich J.E."/>
            <person name="Barry K."/>
            <person name="Grigoriev I.V."/>
            <person name="Crous P."/>
            <person name="Smith M.E."/>
        </authorList>
    </citation>
    <scope>NUCLEOTIDE SEQUENCE</scope>
    <source>
        <strain evidence="23">NRRL 1566</strain>
    </source>
</reference>
<feature type="compositionally biased region" description="Polar residues" evidence="21">
    <location>
        <begin position="252"/>
        <end position="270"/>
    </location>
</feature>
<keyword evidence="5" id="KW-0677">Repeat</keyword>
<dbReference type="InterPro" id="IPR050339">
    <property type="entry name" value="CC_SR_Kinase"/>
</dbReference>
<evidence type="ECO:0000256" key="7">
    <source>
        <dbReference type="ARBA" id="ARBA00022777"/>
    </source>
</evidence>
<dbReference type="GO" id="GO:0005634">
    <property type="term" value="C:nucleus"/>
    <property type="evidence" value="ECO:0007669"/>
    <property type="project" value="TreeGrafter"/>
</dbReference>
<dbReference type="InterPro" id="IPR054521">
    <property type="entry name" value="HRI2_3H"/>
</dbReference>
<evidence type="ECO:0000256" key="4">
    <source>
        <dbReference type="ARBA" id="ARBA00022679"/>
    </source>
</evidence>
<feature type="compositionally biased region" description="Pro residues" evidence="21">
    <location>
        <begin position="836"/>
        <end position="845"/>
    </location>
</feature>
<feature type="coiled-coil region" evidence="20">
    <location>
        <begin position="1025"/>
        <end position="1059"/>
    </location>
</feature>
<evidence type="ECO:0000259" key="22">
    <source>
        <dbReference type="PROSITE" id="PS50011"/>
    </source>
</evidence>
<evidence type="ECO:0000256" key="9">
    <source>
        <dbReference type="ARBA" id="ARBA00022843"/>
    </source>
</evidence>
<dbReference type="Pfam" id="PF00069">
    <property type="entry name" value="Pkinase"/>
    <property type="match status" value="2"/>
</dbReference>
<proteinExistence type="inferred from homology"/>
<feature type="compositionally biased region" description="Low complexity" evidence="21">
    <location>
        <begin position="44"/>
        <end position="66"/>
    </location>
</feature>
<dbReference type="GO" id="GO:0004694">
    <property type="term" value="F:eukaryotic translation initiation factor 2alpha kinase activity"/>
    <property type="evidence" value="ECO:0007669"/>
    <property type="project" value="TreeGrafter"/>
</dbReference>
<dbReference type="SMART" id="SM00220">
    <property type="entry name" value="S_TKc"/>
    <property type="match status" value="1"/>
</dbReference>
<evidence type="ECO:0000256" key="19">
    <source>
        <dbReference type="PROSITE-ProRule" id="PRU10141"/>
    </source>
</evidence>
<feature type="compositionally biased region" description="Basic and acidic residues" evidence="21">
    <location>
        <begin position="80"/>
        <end position="90"/>
    </location>
</feature>
<accession>A0A9W8I490</accession>
<dbReference type="PANTHER" id="PTHR11042">
    <property type="entry name" value="EUKARYOTIC TRANSLATION INITIATION FACTOR 2-ALPHA KINASE EIF2-ALPHA KINASE -RELATED"/>
    <property type="match status" value="1"/>
</dbReference>
<dbReference type="PANTHER" id="PTHR11042:SF160">
    <property type="entry name" value="EUKARYOTIC TRANSLATION INITIATION FACTOR 2-ALPHA KINASE 1"/>
    <property type="match status" value="1"/>
</dbReference>
<evidence type="ECO:0000256" key="6">
    <source>
        <dbReference type="ARBA" id="ARBA00022741"/>
    </source>
</evidence>
<dbReference type="Proteomes" id="UP001139887">
    <property type="component" value="Unassembled WGS sequence"/>
</dbReference>
<evidence type="ECO:0000313" key="24">
    <source>
        <dbReference type="Proteomes" id="UP001139887"/>
    </source>
</evidence>
<keyword evidence="20" id="KW-0175">Coiled coil</keyword>
<comment type="catalytic activity">
    <reaction evidence="18">
        <text>L-seryl-[protein] + ATP = O-phospho-L-seryl-[protein] + ADP + H(+)</text>
        <dbReference type="Rhea" id="RHEA:17989"/>
        <dbReference type="Rhea" id="RHEA-COMP:9863"/>
        <dbReference type="Rhea" id="RHEA-COMP:11604"/>
        <dbReference type="ChEBI" id="CHEBI:15378"/>
        <dbReference type="ChEBI" id="CHEBI:29999"/>
        <dbReference type="ChEBI" id="CHEBI:30616"/>
        <dbReference type="ChEBI" id="CHEBI:83421"/>
        <dbReference type="ChEBI" id="CHEBI:456216"/>
        <dbReference type="EC" id="2.7.11.1"/>
    </reaction>
    <physiologicalReaction direction="left-to-right" evidence="18">
        <dbReference type="Rhea" id="RHEA:17990"/>
    </physiologicalReaction>
</comment>
<dbReference type="PROSITE" id="PS00107">
    <property type="entry name" value="PROTEIN_KINASE_ATP"/>
    <property type="match status" value="1"/>
</dbReference>
<keyword evidence="4" id="KW-0808">Transferase</keyword>
<dbReference type="GO" id="GO:0017148">
    <property type="term" value="P:negative regulation of translation"/>
    <property type="evidence" value="ECO:0007669"/>
    <property type="project" value="UniProtKB-KW"/>
</dbReference>
<feature type="compositionally biased region" description="Polar residues" evidence="21">
    <location>
        <begin position="906"/>
        <end position="915"/>
    </location>
</feature>
<evidence type="ECO:0000256" key="15">
    <source>
        <dbReference type="ARBA" id="ARBA00042914"/>
    </source>
</evidence>
<feature type="domain" description="Protein kinase" evidence="22">
    <location>
        <begin position="330"/>
        <end position="1023"/>
    </location>
</feature>
<keyword evidence="2" id="KW-0723">Serine/threonine-protein kinase</keyword>
<organism evidence="23 24">
    <name type="scientific">Coemansia brasiliensis</name>
    <dbReference type="NCBI Taxonomy" id="2650707"/>
    <lineage>
        <taxon>Eukaryota</taxon>
        <taxon>Fungi</taxon>
        <taxon>Fungi incertae sedis</taxon>
        <taxon>Zoopagomycota</taxon>
        <taxon>Kickxellomycotina</taxon>
        <taxon>Kickxellomycetes</taxon>
        <taxon>Kickxellales</taxon>
        <taxon>Kickxellaceae</taxon>
        <taxon>Coemansia</taxon>
    </lineage>
</organism>
<evidence type="ECO:0000256" key="17">
    <source>
        <dbReference type="ARBA" id="ARBA00048659"/>
    </source>
</evidence>
<keyword evidence="10" id="KW-1015">Disulfide bond</keyword>
<evidence type="ECO:0000256" key="11">
    <source>
        <dbReference type="ARBA" id="ARBA00023193"/>
    </source>
</evidence>
<dbReference type="AlphaFoldDB" id="A0A9W8I490"/>
<evidence type="ECO:0000313" key="23">
    <source>
        <dbReference type="EMBL" id="KAJ2846997.1"/>
    </source>
</evidence>
<evidence type="ECO:0000256" key="8">
    <source>
        <dbReference type="ARBA" id="ARBA00022840"/>
    </source>
</evidence>
<evidence type="ECO:0000256" key="3">
    <source>
        <dbReference type="ARBA" id="ARBA00022553"/>
    </source>
</evidence>
<dbReference type="Gene3D" id="1.10.510.10">
    <property type="entry name" value="Transferase(Phosphotransferase) domain 1"/>
    <property type="match status" value="2"/>
</dbReference>
<keyword evidence="7" id="KW-0418">Kinase</keyword>
<keyword evidence="11" id="KW-0652">Protein synthesis inhibitor</keyword>
<dbReference type="InterPro" id="IPR008271">
    <property type="entry name" value="Ser/Thr_kinase_AS"/>
</dbReference>
<dbReference type="PROSITE" id="PS50011">
    <property type="entry name" value="PROTEIN_KINASE_DOM"/>
    <property type="match status" value="1"/>
</dbReference>
<dbReference type="EMBL" id="JANBUW010000408">
    <property type="protein sequence ID" value="KAJ2846997.1"/>
    <property type="molecule type" value="Genomic_DNA"/>
</dbReference>
<feature type="region of interest" description="Disordered" evidence="21">
    <location>
        <begin position="825"/>
        <end position="850"/>
    </location>
</feature>
<evidence type="ECO:0000256" key="16">
    <source>
        <dbReference type="ARBA" id="ARBA00046654"/>
    </source>
</evidence>
<keyword evidence="3" id="KW-0597">Phosphoprotein</keyword>
<feature type="region of interest" description="Disordered" evidence="21">
    <location>
        <begin position="1"/>
        <end position="90"/>
    </location>
</feature>
<dbReference type="InterPro" id="IPR017441">
    <property type="entry name" value="Protein_kinase_ATP_BS"/>
</dbReference>
<evidence type="ECO:0000256" key="10">
    <source>
        <dbReference type="ARBA" id="ARBA00023157"/>
    </source>
</evidence>
<comment type="similarity">
    <text evidence="12">Belongs to the protein kinase superfamily. Ser/Thr protein kinase family. GCN2 subfamily.</text>
</comment>
<comment type="caution">
    <text evidence="23">The sequence shown here is derived from an EMBL/GenBank/DDBJ whole genome shotgun (WGS) entry which is preliminary data.</text>
</comment>
<feature type="compositionally biased region" description="Low complexity" evidence="21">
    <location>
        <begin position="271"/>
        <end position="292"/>
    </location>
</feature>
<feature type="binding site" evidence="19">
    <location>
        <position position="359"/>
    </location>
    <ligand>
        <name>ATP</name>
        <dbReference type="ChEBI" id="CHEBI:30616"/>
    </ligand>
</feature>
<keyword evidence="9" id="KW-0832">Ubl conjugation</keyword>
<evidence type="ECO:0000256" key="13">
    <source>
        <dbReference type="ARBA" id="ARBA00040433"/>
    </source>
</evidence>
<sequence length="1064" mass="116159">MPKSDNCSQYEHTGDSSILKTHKRHIADERQTPTGLYVQFAEISSSSDSSSGDGNSSDGTDNDASGQYRFWASRPPQLETSRRATTVEDVDSHAESQLIVRRTGGRHEGAGIAGLEGVMASYAALQHRSEDQGMMGRDHQSRILFVSLLENYCRTYDDDPLRNRRLFFAISRTLHSMGIIGKEYVDEMSSLRATYSDAFRQLVARAQASLNMYEQHDIESGIRSLMNSVAEGSDVDNSSSFSGELHAHSASEDSFGTDNETGSWAKNSGWSAQARHSSATSARTAATSSATAVPGSGGAWRRRGSRSGSTPNTFETMMMDVQRSRYHDDFVQLRCLGKGGFGKVYEVRNKLDGRPYAVKQIKIRGEITAEKTLREIKTLANLDHPNIVRYYSSWIEVTALRGQRQGMRGEPLHSIGDDDSIELSAGQATVESPKSHGGSLSDAWLEDSGGDFYDSATGISVRTASSSDSEMFVFEESFGNGEAYVMAEVSIGHTHEPNGQRRDTEVVFEKSAGDDCSAVSQQVGRSANARSCPPAFELKTSPEASICTSVTTSAVDLQMPAPIAIRPDNRRHRRQRSLHMAGDRELYTARGDADKRRSMSVLSTLTGQAQSLPSQVLAGMELVQPFVTETTLFVQMQLCQTTLQEFLLHRNQRIASRQQQSMSPRSSSDCGADNGAWCEESEQELLIDPVMNVRLFRSIVEAVKYFHNRGVIHRDLKGANVFLDIVYADSGGNPISRGGSGVGRPGSSAREQQRYGPVFSASSLEAGTGYFAAWNEANGSGGMRSAVGEDACVSPGLHSSRTVDWDAVFDSIIASRSVNCGRKAGTRPSSASCAAPAPPPPPPPTAATAAEQGDAPMVAFIPRIGDFGLATKATLGLRATSDEYAFIGDISAAQSTPSPPACDSGAPSNRRSSVACSERRTSNVGTITYAAPEQLRDEAVEYNEKADIYSLGIIFFELYYPFATAMERVVVIKDLRRGVFPPQFLQMWPKEAAFILQLMDANPERRPSAKEILSFDLIDIPTLESAQLKREVHVLKQQLRLANQRNEELGLRVRELERIVDLSI</sequence>